<dbReference type="OrthoDB" id="674604at2759"/>
<evidence type="ECO:0000313" key="3">
    <source>
        <dbReference type="Proteomes" id="UP000886520"/>
    </source>
</evidence>
<protein>
    <recommendedName>
        <fullName evidence="1">Heterokaryon incompatibility domain-containing protein</fullName>
    </recommendedName>
</protein>
<dbReference type="EMBL" id="JABFUD020000007">
    <property type="protein sequence ID" value="KAI5077478.1"/>
    <property type="molecule type" value="Genomic_DNA"/>
</dbReference>
<feature type="domain" description="Heterokaryon incompatibility" evidence="1">
    <location>
        <begin position="38"/>
        <end position="180"/>
    </location>
</feature>
<dbReference type="PANTHER" id="PTHR24148">
    <property type="entry name" value="ANKYRIN REPEAT DOMAIN-CONTAINING PROTEIN 39 HOMOLOG-RELATED"/>
    <property type="match status" value="1"/>
</dbReference>
<evidence type="ECO:0000259" key="1">
    <source>
        <dbReference type="Pfam" id="PF06985"/>
    </source>
</evidence>
<name>A0A9D4V1B3_ADICA</name>
<comment type="caution">
    <text evidence="2">The sequence shown here is derived from an EMBL/GenBank/DDBJ whole genome shotgun (WGS) entry which is preliminary data.</text>
</comment>
<keyword evidence="3" id="KW-1185">Reference proteome</keyword>
<sequence>MEEDECIIMPLRLIDLEATIASSESGGLYFTRQPCWHVISHTWSANVREFSIITGNLAAASSSSAAYESLFQATHFGSDPAYLELIQFLLILQNQGVKWVWFDAVCINQTDPSEKDREIQQMVTYYQNSLGCYVVQHGFGKGFKLLSDDAFRELSTVCGSSSMDDDPLPRWFSRVWTFQEWVLPPKVTFLIDLASEHILRKIAVTALFCHRDAPGSSGCLCCDMSWMFVLPWFLSECINMEAAQDFNRLSGCCNVLKAFFLRLWKCIKMETTQDLTSQYSTSCHHFIQVPGKDHWPSTSFHDKIEWLQSGPSLAQEYRVLNYLVALVFIDCSNPKDRVLSLLKLLGAENTVRGCRGCLSLW</sequence>
<dbReference type="InterPro" id="IPR010730">
    <property type="entry name" value="HET"/>
</dbReference>
<dbReference type="PANTHER" id="PTHR24148:SF64">
    <property type="entry name" value="HETEROKARYON INCOMPATIBILITY DOMAIN-CONTAINING PROTEIN"/>
    <property type="match status" value="1"/>
</dbReference>
<dbReference type="InterPro" id="IPR052895">
    <property type="entry name" value="HetReg/Transcr_Mod"/>
</dbReference>
<gene>
    <name evidence="2" type="ORF">GOP47_0007302</name>
</gene>
<evidence type="ECO:0000313" key="2">
    <source>
        <dbReference type="EMBL" id="KAI5077478.1"/>
    </source>
</evidence>
<accession>A0A9D4V1B3</accession>
<dbReference type="AlphaFoldDB" id="A0A9D4V1B3"/>
<reference evidence="2" key="1">
    <citation type="submission" date="2021-01" db="EMBL/GenBank/DDBJ databases">
        <title>Adiantum capillus-veneris genome.</title>
        <authorList>
            <person name="Fang Y."/>
            <person name="Liao Q."/>
        </authorList>
    </citation>
    <scope>NUCLEOTIDE SEQUENCE</scope>
    <source>
        <strain evidence="2">H3</strain>
        <tissue evidence="2">Leaf</tissue>
    </source>
</reference>
<dbReference type="Proteomes" id="UP000886520">
    <property type="component" value="Chromosome 7"/>
</dbReference>
<proteinExistence type="predicted"/>
<organism evidence="2 3">
    <name type="scientific">Adiantum capillus-veneris</name>
    <name type="common">Maidenhair fern</name>
    <dbReference type="NCBI Taxonomy" id="13818"/>
    <lineage>
        <taxon>Eukaryota</taxon>
        <taxon>Viridiplantae</taxon>
        <taxon>Streptophyta</taxon>
        <taxon>Embryophyta</taxon>
        <taxon>Tracheophyta</taxon>
        <taxon>Polypodiopsida</taxon>
        <taxon>Polypodiidae</taxon>
        <taxon>Polypodiales</taxon>
        <taxon>Pteridineae</taxon>
        <taxon>Pteridaceae</taxon>
        <taxon>Vittarioideae</taxon>
        <taxon>Adiantum</taxon>
    </lineage>
</organism>
<dbReference type="Pfam" id="PF06985">
    <property type="entry name" value="HET"/>
    <property type="match status" value="1"/>
</dbReference>